<dbReference type="EMBL" id="MK072461">
    <property type="protein sequence ID" value="AYV85607.1"/>
    <property type="molecule type" value="Genomic_DNA"/>
</dbReference>
<name>A0A3G5AEL3_9VIRU</name>
<accession>A0A3G5AEL3</accession>
<reference evidence="1" key="1">
    <citation type="submission" date="2018-10" db="EMBL/GenBank/DDBJ databases">
        <title>Hidden diversity of soil giant viruses.</title>
        <authorList>
            <person name="Schulz F."/>
            <person name="Alteio L."/>
            <person name="Goudeau D."/>
            <person name="Ryan E.M."/>
            <person name="Malmstrom R.R."/>
            <person name="Blanchard J."/>
            <person name="Woyke T."/>
        </authorList>
    </citation>
    <scope>NUCLEOTIDE SEQUENCE</scope>
    <source>
        <strain evidence="1">SAV1</strain>
    </source>
</reference>
<protein>
    <submittedName>
        <fullName evidence="1">Uncharacterized protein</fullName>
    </submittedName>
</protein>
<evidence type="ECO:0000313" key="1">
    <source>
        <dbReference type="EMBL" id="AYV85607.1"/>
    </source>
</evidence>
<gene>
    <name evidence="1" type="ORF">Satyrvirus25_12</name>
</gene>
<proteinExistence type="predicted"/>
<sequence length="48" mass="5848">MHNCKSYSRDQYEEIEICNCKFEYYEFGDRYFPSVSVNTNNYICDLCL</sequence>
<organism evidence="1">
    <name type="scientific">Satyrvirus sp</name>
    <dbReference type="NCBI Taxonomy" id="2487771"/>
    <lineage>
        <taxon>Viruses</taxon>
        <taxon>Varidnaviria</taxon>
        <taxon>Bamfordvirae</taxon>
        <taxon>Nucleocytoviricota</taxon>
        <taxon>Megaviricetes</taxon>
        <taxon>Imitervirales</taxon>
        <taxon>Mimiviridae</taxon>
        <taxon>Megamimivirinae</taxon>
    </lineage>
</organism>